<evidence type="ECO:0000256" key="4">
    <source>
        <dbReference type="ARBA" id="ARBA00022679"/>
    </source>
</evidence>
<keyword evidence="13" id="KW-1185">Reference proteome</keyword>
<dbReference type="STRING" id="6573.A0A210QS07"/>
<keyword evidence="7 11" id="KW-1133">Transmembrane helix</keyword>
<organism evidence="12 13">
    <name type="scientific">Mizuhopecten yessoensis</name>
    <name type="common">Japanese scallop</name>
    <name type="synonym">Patinopecten yessoensis</name>
    <dbReference type="NCBI Taxonomy" id="6573"/>
    <lineage>
        <taxon>Eukaryota</taxon>
        <taxon>Metazoa</taxon>
        <taxon>Spiralia</taxon>
        <taxon>Lophotrochozoa</taxon>
        <taxon>Mollusca</taxon>
        <taxon>Bivalvia</taxon>
        <taxon>Autobranchia</taxon>
        <taxon>Pteriomorphia</taxon>
        <taxon>Pectinida</taxon>
        <taxon>Pectinoidea</taxon>
        <taxon>Pectinidae</taxon>
        <taxon>Mizuhopecten</taxon>
    </lineage>
</organism>
<dbReference type="FunFam" id="3.90.550.50:FF:000001">
    <property type="entry name" value="Hexosyltransferase"/>
    <property type="match status" value="1"/>
</dbReference>
<evidence type="ECO:0000256" key="6">
    <source>
        <dbReference type="ARBA" id="ARBA00022968"/>
    </source>
</evidence>
<evidence type="ECO:0000313" key="12">
    <source>
        <dbReference type="EMBL" id="OWF51501.1"/>
    </source>
</evidence>
<dbReference type="OrthoDB" id="2139606at2759"/>
<evidence type="ECO:0000313" key="13">
    <source>
        <dbReference type="Proteomes" id="UP000242188"/>
    </source>
</evidence>
<keyword evidence="9 11" id="KW-0472">Membrane</keyword>
<dbReference type="Pfam" id="PF01762">
    <property type="entry name" value="Galactosyl_T"/>
    <property type="match status" value="1"/>
</dbReference>
<keyword evidence="6 11" id="KW-0735">Signal-anchor</keyword>
<gene>
    <name evidence="12" type="ORF">KP79_PYT22226</name>
</gene>
<evidence type="ECO:0000256" key="10">
    <source>
        <dbReference type="ARBA" id="ARBA00023180"/>
    </source>
</evidence>
<comment type="similarity">
    <text evidence="2 11">Belongs to the glycosyltransferase 31 family.</text>
</comment>
<keyword evidence="8 11" id="KW-0333">Golgi apparatus</keyword>
<evidence type="ECO:0000256" key="2">
    <source>
        <dbReference type="ARBA" id="ARBA00008661"/>
    </source>
</evidence>
<dbReference type="EC" id="2.4.1.-" evidence="11"/>
<keyword evidence="3 11" id="KW-0328">Glycosyltransferase</keyword>
<dbReference type="AlphaFoldDB" id="A0A210QS07"/>
<evidence type="ECO:0000256" key="3">
    <source>
        <dbReference type="ARBA" id="ARBA00022676"/>
    </source>
</evidence>
<comment type="subcellular location">
    <subcellularLocation>
        <location evidence="1 11">Golgi apparatus membrane</location>
        <topology evidence="1 11">Single-pass type II membrane protein</topology>
    </subcellularLocation>
</comment>
<dbReference type="Gene3D" id="3.90.550.50">
    <property type="match status" value="1"/>
</dbReference>
<sequence length="361" mass="41545">MADMNGMIKKGWVIVCSQIQRKASPRHLLFVICFMTFMVVLIQIPRLHKSRYVTPVYNQSEALRYRPEQCYNCNSHDFKILINSDKVCKTSSVSPEIHTLILIASIHKGRAQRDTYRKTWLTYTKNNTADVRYAFIFGNLNDTEANAALLEESKIYDDILQEDFQDSYINLTIKTMMAFKWASTHCAHAQYLMKTDDDMYVNMPGLRKAIGDNSQQLQSAIGGKCMPEADPVRDKTSKWFVSYQYYPRKSYPGYCAGTGYVTSMAMVKEVFKVSKHLPFFYLEDVFVSLCVERIGKSLHLIEGFNSNIVSPINSKVYKSDNLVTVHRVGPELLLKLWNDQCLEESEILLSAENNEKTWTDC</sequence>
<evidence type="ECO:0000256" key="11">
    <source>
        <dbReference type="RuleBase" id="RU363063"/>
    </source>
</evidence>
<dbReference type="GO" id="GO:0000139">
    <property type="term" value="C:Golgi membrane"/>
    <property type="evidence" value="ECO:0007669"/>
    <property type="project" value="UniProtKB-SubCell"/>
</dbReference>
<evidence type="ECO:0000256" key="1">
    <source>
        <dbReference type="ARBA" id="ARBA00004323"/>
    </source>
</evidence>
<keyword evidence="4 12" id="KW-0808">Transferase</keyword>
<dbReference type="GO" id="GO:0016758">
    <property type="term" value="F:hexosyltransferase activity"/>
    <property type="evidence" value="ECO:0007669"/>
    <property type="project" value="InterPro"/>
</dbReference>
<evidence type="ECO:0000256" key="7">
    <source>
        <dbReference type="ARBA" id="ARBA00022989"/>
    </source>
</evidence>
<dbReference type="PANTHER" id="PTHR11214">
    <property type="entry name" value="BETA-1,3-N-ACETYLGLUCOSAMINYLTRANSFERASE"/>
    <property type="match status" value="1"/>
</dbReference>
<comment type="caution">
    <text evidence="12">The sequence shown here is derived from an EMBL/GenBank/DDBJ whole genome shotgun (WGS) entry which is preliminary data.</text>
</comment>
<evidence type="ECO:0000256" key="9">
    <source>
        <dbReference type="ARBA" id="ARBA00023136"/>
    </source>
</evidence>
<keyword evidence="5 11" id="KW-0812">Transmembrane</keyword>
<name>A0A210QS07_MIZYE</name>
<dbReference type="PANTHER" id="PTHR11214:SF314">
    <property type="entry name" value="HEXOSYLTRANSFERASE"/>
    <property type="match status" value="1"/>
</dbReference>
<dbReference type="InterPro" id="IPR002659">
    <property type="entry name" value="Glyco_trans_31"/>
</dbReference>
<reference evidence="12 13" key="1">
    <citation type="journal article" date="2017" name="Nat. Ecol. Evol.">
        <title>Scallop genome provides insights into evolution of bilaterian karyotype and development.</title>
        <authorList>
            <person name="Wang S."/>
            <person name="Zhang J."/>
            <person name="Jiao W."/>
            <person name="Li J."/>
            <person name="Xun X."/>
            <person name="Sun Y."/>
            <person name="Guo X."/>
            <person name="Huan P."/>
            <person name="Dong B."/>
            <person name="Zhang L."/>
            <person name="Hu X."/>
            <person name="Sun X."/>
            <person name="Wang J."/>
            <person name="Zhao C."/>
            <person name="Wang Y."/>
            <person name="Wang D."/>
            <person name="Huang X."/>
            <person name="Wang R."/>
            <person name="Lv J."/>
            <person name="Li Y."/>
            <person name="Zhang Z."/>
            <person name="Liu B."/>
            <person name="Lu W."/>
            <person name="Hui Y."/>
            <person name="Liang J."/>
            <person name="Zhou Z."/>
            <person name="Hou R."/>
            <person name="Li X."/>
            <person name="Liu Y."/>
            <person name="Li H."/>
            <person name="Ning X."/>
            <person name="Lin Y."/>
            <person name="Zhao L."/>
            <person name="Xing Q."/>
            <person name="Dou J."/>
            <person name="Li Y."/>
            <person name="Mao J."/>
            <person name="Guo H."/>
            <person name="Dou H."/>
            <person name="Li T."/>
            <person name="Mu C."/>
            <person name="Jiang W."/>
            <person name="Fu Q."/>
            <person name="Fu X."/>
            <person name="Miao Y."/>
            <person name="Liu J."/>
            <person name="Yu Q."/>
            <person name="Li R."/>
            <person name="Liao H."/>
            <person name="Li X."/>
            <person name="Kong Y."/>
            <person name="Jiang Z."/>
            <person name="Chourrout D."/>
            <person name="Li R."/>
            <person name="Bao Z."/>
        </authorList>
    </citation>
    <scope>NUCLEOTIDE SEQUENCE [LARGE SCALE GENOMIC DNA]</scope>
    <source>
        <strain evidence="12 13">PY_sf001</strain>
    </source>
</reference>
<accession>A0A210QS07</accession>
<proteinExistence type="inferred from homology"/>
<protein>
    <recommendedName>
        <fullName evidence="11">Hexosyltransferase</fullName>
        <ecNumber evidence="11">2.4.1.-</ecNumber>
    </recommendedName>
</protein>
<evidence type="ECO:0000256" key="5">
    <source>
        <dbReference type="ARBA" id="ARBA00022692"/>
    </source>
</evidence>
<dbReference type="Proteomes" id="UP000242188">
    <property type="component" value="Unassembled WGS sequence"/>
</dbReference>
<dbReference type="GO" id="GO:0006493">
    <property type="term" value="P:protein O-linked glycosylation"/>
    <property type="evidence" value="ECO:0007669"/>
    <property type="project" value="TreeGrafter"/>
</dbReference>
<evidence type="ECO:0000256" key="8">
    <source>
        <dbReference type="ARBA" id="ARBA00023034"/>
    </source>
</evidence>
<feature type="transmembrane region" description="Helical" evidence="11">
    <location>
        <begin position="27"/>
        <end position="44"/>
    </location>
</feature>
<keyword evidence="10" id="KW-0325">Glycoprotein</keyword>
<dbReference type="EMBL" id="NEDP02002239">
    <property type="protein sequence ID" value="OWF51501.1"/>
    <property type="molecule type" value="Genomic_DNA"/>
</dbReference>